<dbReference type="EMBL" id="JABSTU010000004">
    <property type="protein sequence ID" value="KAH8033305.1"/>
    <property type="molecule type" value="Genomic_DNA"/>
</dbReference>
<gene>
    <name evidence="2" type="ORF">HPB51_009416</name>
</gene>
<reference evidence="2" key="2">
    <citation type="submission" date="2021-09" db="EMBL/GenBank/DDBJ databases">
        <authorList>
            <person name="Jia N."/>
            <person name="Wang J."/>
            <person name="Shi W."/>
            <person name="Du L."/>
            <person name="Sun Y."/>
            <person name="Zhan W."/>
            <person name="Jiang J."/>
            <person name="Wang Q."/>
            <person name="Zhang B."/>
            <person name="Ji P."/>
            <person name="Sakyi L.B."/>
            <person name="Cui X."/>
            <person name="Yuan T."/>
            <person name="Jiang B."/>
            <person name="Yang W."/>
            <person name="Lam T.T.-Y."/>
            <person name="Chang Q."/>
            <person name="Ding S."/>
            <person name="Wang X."/>
            <person name="Zhu J."/>
            <person name="Ruan X."/>
            <person name="Zhao L."/>
            <person name="Wei J."/>
            <person name="Que T."/>
            <person name="Du C."/>
            <person name="Cheng J."/>
            <person name="Dai P."/>
            <person name="Han X."/>
            <person name="Huang E."/>
            <person name="Gao Y."/>
            <person name="Liu J."/>
            <person name="Shao H."/>
            <person name="Ye R."/>
            <person name="Li L."/>
            <person name="Wei W."/>
            <person name="Wang X."/>
            <person name="Wang C."/>
            <person name="Huo Q."/>
            <person name="Li W."/>
            <person name="Guo W."/>
            <person name="Chen H."/>
            <person name="Chen S."/>
            <person name="Zhou L."/>
            <person name="Zhou L."/>
            <person name="Ni X."/>
            <person name="Tian J."/>
            <person name="Zhou Y."/>
            <person name="Sheng Y."/>
            <person name="Liu T."/>
            <person name="Pan Y."/>
            <person name="Xia L."/>
            <person name="Li J."/>
            <person name="Zhao F."/>
            <person name="Cao W."/>
        </authorList>
    </citation>
    <scope>NUCLEOTIDE SEQUENCE</scope>
    <source>
        <strain evidence="2">Rmic-2018</strain>
        <tissue evidence="2">Larvae</tissue>
    </source>
</reference>
<feature type="compositionally biased region" description="Pro residues" evidence="1">
    <location>
        <begin position="76"/>
        <end position="88"/>
    </location>
</feature>
<dbReference type="Proteomes" id="UP000821866">
    <property type="component" value="Chromosome 2"/>
</dbReference>
<protein>
    <submittedName>
        <fullName evidence="2">Uncharacterized protein</fullName>
    </submittedName>
</protein>
<organism evidence="2 3">
    <name type="scientific">Rhipicephalus microplus</name>
    <name type="common">Cattle tick</name>
    <name type="synonym">Boophilus microplus</name>
    <dbReference type="NCBI Taxonomy" id="6941"/>
    <lineage>
        <taxon>Eukaryota</taxon>
        <taxon>Metazoa</taxon>
        <taxon>Ecdysozoa</taxon>
        <taxon>Arthropoda</taxon>
        <taxon>Chelicerata</taxon>
        <taxon>Arachnida</taxon>
        <taxon>Acari</taxon>
        <taxon>Parasitiformes</taxon>
        <taxon>Ixodida</taxon>
        <taxon>Ixodoidea</taxon>
        <taxon>Ixodidae</taxon>
        <taxon>Rhipicephalinae</taxon>
        <taxon>Rhipicephalus</taxon>
        <taxon>Boophilus</taxon>
    </lineage>
</organism>
<name>A0A9J6EFV2_RHIMP</name>
<proteinExistence type="predicted"/>
<sequence>MTSPVTWPVSPLQNHSADAVSLGHDTASHTMLNPLLTLQMLVCFIATGACPSLQDKLGSTYPPAPRNLAWETGPPLDAPDPAAPPKPAQWPPYSWQPSPSMTSPVPLAGVTATKPLCRCRQFGARHRKPHHAQPASDFAVEGNNQEVAPVILTMHEVEESSHRIRLHALSSRRWRMISQLVQSVVPVDAYPTKALKRLPTI</sequence>
<evidence type="ECO:0000313" key="2">
    <source>
        <dbReference type="EMBL" id="KAH8033305.1"/>
    </source>
</evidence>
<comment type="caution">
    <text evidence="2">The sequence shown here is derived from an EMBL/GenBank/DDBJ whole genome shotgun (WGS) entry which is preliminary data.</text>
</comment>
<dbReference type="AlphaFoldDB" id="A0A9J6EFV2"/>
<keyword evidence="3" id="KW-1185">Reference proteome</keyword>
<accession>A0A9J6EFV2</accession>
<reference evidence="2" key="1">
    <citation type="journal article" date="2020" name="Cell">
        <title>Large-Scale Comparative Analyses of Tick Genomes Elucidate Their Genetic Diversity and Vector Capacities.</title>
        <authorList>
            <consortium name="Tick Genome and Microbiome Consortium (TIGMIC)"/>
            <person name="Jia N."/>
            <person name="Wang J."/>
            <person name="Shi W."/>
            <person name="Du L."/>
            <person name="Sun Y."/>
            <person name="Zhan W."/>
            <person name="Jiang J.F."/>
            <person name="Wang Q."/>
            <person name="Zhang B."/>
            <person name="Ji P."/>
            <person name="Bell-Sakyi L."/>
            <person name="Cui X.M."/>
            <person name="Yuan T.T."/>
            <person name="Jiang B.G."/>
            <person name="Yang W.F."/>
            <person name="Lam T.T."/>
            <person name="Chang Q.C."/>
            <person name="Ding S.J."/>
            <person name="Wang X.J."/>
            <person name="Zhu J.G."/>
            <person name="Ruan X.D."/>
            <person name="Zhao L."/>
            <person name="Wei J.T."/>
            <person name="Ye R.Z."/>
            <person name="Que T.C."/>
            <person name="Du C.H."/>
            <person name="Zhou Y.H."/>
            <person name="Cheng J.X."/>
            <person name="Dai P.F."/>
            <person name="Guo W.B."/>
            <person name="Han X.H."/>
            <person name="Huang E.J."/>
            <person name="Li L.F."/>
            <person name="Wei W."/>
            <person name="Gao Y.C."/>
            <person name="Liu J.Z."/>
            <person name="Shao H.Z."/>
            <person name="Wang X."/>
            <person name="Wang C.C."/>
            <person name="Yang T.C."/>
            <person name="Huo Q.B."/>
            <person name="Li W."/>
            <person name="Chen H.Y."/>
            <person name="Chen S.E."/>
            <person name="Zhou L.G."/>
            <person name="Ni X.B."/>
            <person name="Tian J.H."/>
            <person name="Sheng Y."/>
            <person name="Liu T."/>
            <person name="Pan Y.S."/>
            <person name="Xia L.Y."/>
            <person name="Li J."/>
            <person name="Zhao F."/>
            <person name="Cao W.C."/>
        </authorList>
    </citation>
    <scope>NUCLEOTIDE SEQUENCE</scope>
    <source>
        <strain evidence="2">Rmic-2018</strain>
    </source>
</reference>
<evidence type="ECO:0000313" key="3">
    <source>
        <dbReference type="Proteomes" id="UP000821866"/>
    </source>
</evidence>
<evidence type="ECO:0000256" key="1">
    <source>
        <dbReference type="SAM" id="MobiDB-lite"/>
    </source>
</evidence>
<feature type="region of interest" description="Disordered" evidence="1">
    <location>
        <begin position="64"/>
        <end position="88"/>
    </location>
</feature>